<comment type="subcellular location">
    <subcellularLocation>
        <location evidence="1">Nucleus</location>
    </subcellularLocation>
</comment>
<evidence type="ECO:0000313" key="11">
    <source>
        <dbReference type="Proteomes" id="UP000800235"/>
    </source>
</evidence>
<evidence type="ECO:0008006" key="12">
    <source>
        <dbReference type="Google" id="ProtNLM"/>
    </source>
</evidence>
<dbReference type="PANTHER" id="PTHR23215">
    <property type="entry name" value="ZINC FINGER PROTEIN 207"/>
    <property type="match status" value="1"/>
</dbReference>
<feature type="compositionally biased region" description="Polar residues" evidence="7">
    <location>
        <begin position="332"/>
        <end position="342"/>
    </location>
</feature>
<evidence type="ECO:0000259" key="9">
    <source>
        <dbReference type="PROSITE" id="PS50808"/>
    </source>
</evidence>
<organism evidence="10 11">
    <name type="scientific">Tothia fuscella</name>
    <dbReference type="NCBI Taxonomy" id="1048955"/>
    <lineage>
        <taxon>Eukaryota</taxon>
        <taxon>Fungi</taxon>
        <taxon>Dikarya</taxon>
        <taxon>Ascomycota</taxon>
        <taxon>Pezizomycotina</taxon>
        <taxon>Dothideomycetes</taxon>
        <taxon>Pleosporomycetidae</taxon>
        <taxon>Venturiales</taxon>
        <taxon>Cylindrosympodiaceae</taxon>
        <taxon>Tothia</taxon>
    </lineage>
</organism>
<evidence type="ECO:0000256" key="3">
    <source>
        <dbReference type="ARBA" id="ARBA00022771"/>
    </source>
</evidence>
<dbReference type="PROSITE" id="PS50808">
    <property type="entry name" value="ZF_BED"/>
    <property type="match status" value="1"/>
</dbReference>
<keyword evidence="4" id="KW-0862">Zinc</keyword>
<sequence length="394" mass="41546">MGKKRRHPDIEEVLARPWCYYCERDFDDLKILISHQKAKHFKCERCGRRLNTAGGLAVHLNQVHKETLNAVDNSLPNRQGLEVEIFGMEGIPDDVRQQHDQRVTQQYYEALAERQAATGNPTPGVSGIANASKKTKLDDPQDLKARLAAFKAKKAAGATGNGSGNATPNSATQQLQSPAMAPLPMAGSPVQAFPPGGQASPLPPPGAMNPYAAPYPPPTGYGPPGYPVPGAAFPNYPGQLPYQPPYQGSQPVEMEAFNTAPPGFPTNGQAPPGAPPGAAPGAPGLPSRPAFSAPPVNPAQFQQMHHSQGAAPPGADGSPVNATSIDDLIASASKNASATVDTTVAAPEKKGKKDKDKDKTVKLLYDDVESPEAKMARSSRYAFTPDRTKSAAVA</sequence>
<dbReference type="InterPro" id="IPR013087">
    <property type="entry name" value="Znf_C2H2_type"/>
</dbReference>
<evidence type="ECO:0000256" key="2">
    <source>
        <dbReference type="ARBA" id="ARBA00022723"/>
    </source>
</evidence>
<accession>A0A9P4U2M3</accession>
<feature type="domain" description="BED-type" evidence="9">
    <location>
        <begin position="12"/>
        <end position="71"/>
    </location>
</feature>
<dbReference type="GO" id="GO:0003677">
    <property type="term" value="F:DNA binding"/>
    <property type="evidence" value="ECO:0007669"/>
    <property type="project" value="InterPro"/>
</dbReference>
<dbReference type="PROSITE" id="PS00028">
    <property type="entry name" value="ZINC_FINGER_C2H2_1"/>
    <property type="match status" value="1"/>
</dbReference>
<proteinExistence type="predicted"/>
<feature type="region of interest" description="Disordered" evidence="7">
    <location>
        <begin position="117"/>
        <end position="139"/>
    </location>
</feature>
<name>A0A9P4U2M3_9PEZI</name>
<dbReference type="FunFam" id="3.30.160.60:FF:000354">
    <property type="entry name" value="C2H2 finger domain-containing protein"/>
    <property type="match status" value="1"/>
</dbReference>
<dbReference type="InterPro" id="IPR036236">
    <property type="entry name" value="Znf_C2H2_sf"/>
</dbReference>
<keyword evidence="3 6" id="KW-0863">Zinc-finger</keyword>
<dbReference type="GO" id="GO:0008270">
    <property type="term" value="F:zinc ion binding"/>
    <property type="evidence" value="ECO:0007669"/>
    <property type="project" value="UniProtKB-KW"/>
</dbReference>
<comment type="caution">
    <text evidence="10">The sequence shown here is derived from an EMBL/GenBank/DDBJ whole genome shotgun (WGS) entry which is preliminary data.</text>
</comment>
<dbReference type="Gene3D" id="3.30.160.60">
    <property type="entry name" value="Classic Zinc Finger"/>
    <property type="match status" value="1"/>
</dbReference>
<gene>
    <name evidence="10" type="ORF">EJ08DRAFT_581835</name>
</gene>
<protein>
    <recommendedName>
        <fullName evidence="12">C2H2-type domain-containing protein</fullName>
    </recommendedName>
</protein>
<evidence type="ECO:0000256" key="4">
    <source>
        <dbReference type="ARBA" id="ARBA00022833"/>
    </source>
</evidence>
<dbReference type="OrthoDB" id="1306014at2759"/>
<feature type="region of interest" description="Disordered" evidence="7">
    <location>
        <begin position="255"/>
        <end position="394"/>
    </location>
</feature>
<dbReference type="Proteomes" id="UP000800235">
    <property type="component" value="Unassembled WGS sequence"/>
</dbReference>
<keyword evidence="11" id="KW-1185">Reference proteome</keyword>
<feature type="compositionally biased region" description="Low complexity" evidence="7">
    <location>
        <begin position="155"/>
        <end position="171"/>
    </location>
</feature>
<keyword evidence="5" id="KW-0539">Nucleus</keyword>
<dbReference type="InterPro" id="IPR003656">
    <property type="entry name" value="Znf_BED"/>
</dbReference>
<dbReference type="CDD" id="cd20908">
    <property type="entry name" value="SUF4-like"/>
    <property type="match status" value="1"/>
</dbReference>
<feature type="domain" description="C2H2-type" evidence="8">
    <location>
        <begin position="41"/>
        <end position="64"/>
    </location>
</feature>
<evidence type="ECO:0000256" key="5">
    <source>
        <dbReference type="ARBA" id="ARBA00023242"/>
    </source>
</evidence>
<dbReference type="SMART" id="SM00355">
    <property type="entry name" value="ZnF_C2H2"/>
    <property type="match status" value="2"/>
</dbReference>
<evidence type="ECO:0000256" key="1">
    <source>
        <dbReference type="ARBA" id="ARBA00004123"/>
    </source>
</evidence>
<dbReference type="GO" id="GO:0005634">
    <property type="term" value="C:nucleus"/>
    <property type="evidence" value="ECO:0007669"/>
    <property type="project" value="UniProtKB-SubCell"/>
</dbReference>
<feature type="region of interest" description="Disordered" evidence="7">
    <location>
        <begin position="155"/>
        <end position="178"/>
    </location>
</feature>
<feature type="compositionally biased region" description="Basic and acidic residues" evidence="7">
    <location>
        <begin position="347"/>
        <end position="375"/>
    </location>
</feature>
<dbReference type="PANTHER" id="PTHR23215:SF0">
    <property type="entry name" value="BUB3-INTERACTING AND GLEBS MOTIF-CONTAINING PROTEIN ZNF207"/>
    <property type="match status" value="1"/>
</dbReference>
<dbReference type="PROSITE" id="PS50157">
    <property type="entry name" value="ZINC_FINGER_C2H2_2"/>
    <property type="match status" value="1"/>
</dbReference>
<evidence type="ECO:0000256" key="6">
    <source>
        <dbReference type="PROSITE-ProRule" id="PRU00042"/>
    </source>
</evidence>
<evidence type="ECO:0000313" key="10">
    <source>
        <dbReference type="EMBL" id="KAF2434691.1"/>
    </source>
</evidence>
<dbReference type="EMBL" id="MU007015">
    <property type="protein sequence ID" value="KAF2434691.1"/>
    <property type="molecule type" value="Genomic_DNA"/>
</dbReference>
<dbReference type="AlphaFoldDB" id="A0A9P4U2M3"/>
<evidence type="ECO:0000256" key="7">
    <source>
        <dbReference type="SAM" id="MobiDB-lite"/>
    </source>
</evidence>
<keyword evidence="2" id="KW-0479">Metal-binding</keyword>
<evidence type="ECO:0000259" key="8">
    <source>
        <dbReference type="PROSITE" id="PS50157"/>
    </source>
</evidence>
<reference evidence="10" key="1">
    <citation type="journal article" date="2020" name="Stud. Mycol.">
        <title>101 Dothideomycetes genomes: a test case for predicting lifestyles and emergence of pathogens.</title>
        <authorList>
            <person name="Haridas S."/>
            <person name="Albert R."/>
            <person name="Binder M."/>
            <person name="Bloem J."/>
            <person name="Labutti K."/>
            <person name="Salamov A."/>
            <person name="Andreopoulos B."/>
            <person name="Baker S."/>
            <person name="Barry K."/>
            <person name="Bills G."/>
            <person name="Bluhm B."/>
            <person name="Cannon C."/>
            <person name="Castanera R."/>
            <person name="Culley D."/>
            <person name="Daum C."/>
            <person name="Ezra D."/>
            <person name="Gonzalez J."/>
            <person name="Henrissat B."/>
            <person name="Kuo A."/>
            <person name="Liang C."/>
            <person name="Lipzen A."/>
            <person name="Lutzoni F."/>
            <person name="Magnuson J."/>
            <person name="Mondo S."/>
            <person name="Nolan M."/>
            <person name="Ohm R."/>
            <person name="Pangilinan J."/>
            <person name="Park H.-J."/>
            <person name="Ramirez L."/>
            <person name="Alfaro M."/>
            <person name="Sun H."/>
            <person name="Tritt A."/>
            <person name="Yoshinaga Y."/>
            <person name="Zwiers L.-H."/>
            <person name="Turgeon B."/>
            <person name="Goodwin S."/>
            <person name="Spatafora J."/>
            <person name="Crous P."/>
            <person name="Grigoriev I."/>
        </authorList>
    </citation>
    <scope>NUCLEOTIDE SEQUENCE</scope>
    <source>
        <strain evidence="10">CBS 130266</strain>
    </source>
</reference>
<dbReference type="SUPFAM" id="SSF57667">
    <property type="entry name" value="beta-beta-alpha zinc fingers"/>
    <property type="match status" value="1"/>
</dbReference>